<dbReference type="Gene3D" id="3.30.565.10">
    <property type="entry name" value="Histidine kinase-like ATPase, C-terminal domain"/>
    <property type="match status" value="1"/>
</dbReference>
<dbReference type="PROSITE" id="PS50112">
    <property type="entry name" value="PAS"/>
    <property type="match status" value="6"/>
</dbReference>
<feature type="domain" description="PAS" evidence="7">
    <location>
        <begin position="812"/>
        <end position="888"/>
    </location>
</feature>
<proteinExistence type="predicted"/>
<evidence type="ECO:0000256" key="1">
    <source>
        <dbReference type="ARBA" id="ARBA00000085"/>
    </source>
</evidence>
<dbReference type="Pfam" id="PF08447">
    <property type="entry name" value="PAS_3"/>
    <property type="match status" value="2"/>
</dbReference>
<feature type="domain" description="PAS" evidence="7">
    <location>
        <begin position="29"/>
        <end position="84"/>
    </location>
</feature>
<name>A0A2V2NC16_9EURY</name>
<keyword evidence="5" id="KW-0418">Kinase</keyword>
<keyword evidence="10" id="KW-1185">Reference proteome</keyword>
<feature type="domain" description="PAC" evidence="8">
    <location>
        <begin position="353"/>
        <end position="404"/>
    </location>
</feature>
<dbReference type="Pfam" id="PF02518">
    <property type="entry name" value="HATPase_c"/>
    <property type="match status" value="1"/>
</dbReference>
<protein>
    <recommendedName>
        <fullName evidence="2">histidine kinase</fullName>
        <ecNumber evidence="2">2.7.13.3</ecNumber>
    </recommendedName>
</protein>
<dbReference type="EMBL" id="QGMZ01000021">
    <property type="protein sequence ID" value="PWR73121.1"/>
    <property type="molecule type" value="Genomic_DNA"/>
</dbReference>
<dbReference type="InterPro" id="IPR052162">
    <property type="entry name" value="Sensor_kinase/Photoreceptor"/>
</dbReference>
<dbReference type="Gene3D" id="2.10.70.100">
    <property type="match status" value="1"/>
</dbReference>
<gene>
    <name evidence="9" type="ORF">DLD82_11110</name>
</gene>
<dbReference type="SMART" id="SM00086">
    <property type="entry name" value="PAC"/>
    <property type="match status" value="6"/>
</dbReference>
<dbReference type="RefSeq" id="WP_109941196.1">
    <property type="nucleotide sequence ID" value="NZ_CP176366.1"/>
</dbReference>
<comment type="caution">
    <text evidence="9">The sequence shown here is derived from an EMBL/GenBank/DDBJ whole genome shotgun (WGS) entry which is preliminary data.</text>
</comment>
<dbReference type="SUPFAM" id="SSF55874">
    <property type="entry name" value="ATPase domain of HSP90 chaperone/DNA topoisomerase II/histidine kinase"/>
    <property type="match status" value="1"/>
</dbReference>
<evidence type="ECO:0000256" key="4">
    <source>
        <dbReference type="ARBA" id="ARBA00022679"/>
    </source>
</evidence>
<dbReference type="SUPFAM" id="SSF55781">
    <property type="entry name" value="GAF domain-like"/>
    <property type="match status" value="1"/>
</dbReference>
<dbReference type="InterPro" id="IPR003594">
    <property type="entry name" value="HATPase_dom"/>
</dbReference>
<dbReference type="PROSITE" id="PS50113">
    <property type="entry name" value="PAC"/>
    <property type="match status" value="3"/>
</dbReference>
<evidence type="ECO:0000313" key="9">
    <source>
        <dbReference type="EMBL" id="PWR73121.1"/>
    </source>
</evidence>
<dbReference type="InterPro" id="IPR036890">
    <property type="entry name" value="HATPase_C_sf"/>
</dbReference>
<dbReference type="SMART" id="SM00091">
    <property type="entry name" value="PAS"/>
    <property type="match status" value="5"/>
</dbReference>
<feature type="domain" description="PAS" evidence="7">
    <location>
        <begin position="277"/>
        <end position="323"/>
    </location>
</feature>
<evidence type="ECO:0000259" key="8">
    <source>
        <dbReference type="PROSITE" id="PS50113"/>
    </source>
</evidence>
<dbReference type="InterPro" id="IPR013655">
    <property type="entry name" value="PAS_fold_3"/>
</dbReference>
<dbReference type="EC" id="2.7.13.3" evidence="2"/>
<evidence type="ECO:0000313" key="10">
    <source>
        <dbReference type="Proteomes" id="UP000245934"/>
    </source>
</evidence>
<dbReference type="PANTHER" id="PTHR43304:SF1">
    <property type="entry name" value="PAC DOMAIN-CONTAINING PROTEIN"/>
    <property type="match status" value="1"/>
</dbReference>
<dbReference type="GO" id="GO:0004673">
    <property type="term" value="F:protein histidine kinase activity"/>
    <property type="evidence" value="ECO:0007669"/>
    <property type="project" value="UniProtKB-EC"/>
</dbReference>
<feature type="domain" description="PAC" evidence="8">
    <location>
        <begin position="894"/>
        <end position="946"/>
    </location>
</feature>
<feature type="domain" description="PAS" evidence="7">
    <location>
        <begin position="405"/>
        <end position="452"/>
    </location>
</feature>
<dbReference type="OrthoDB" id="71385at2157"/>
<dbReference type="InterPro" id="IPR000014">
    <property type="entry name" value="PAS"/>
</dbReference>
<dbReference type="SMART" id="SM00387">
    <property type="entry name" value="HATPase_c"/>
    <property type="match status" value="1"/>
</dbReference>
<dbReference type="InterPro" id="IPR000700">
    <property type="entry name" value="PAS-assoc_C"/>
</dbReference>
<feature type="domain" description="PAS" evidence="7">
    <location>
        <begin position="530"/>
        <end position="604"/>
    </location>
</feature>
<dbReference type="InterPro" id="IPR035965">
    <property type="entry name" value="PAS-like_dom_sf"/>
</dbReference>
<dbReference type="Gene3D" id="3.30.450.40">
    <property type="match status" value="1"/>
</dbReference>
<dbReference type="GeneID" id="97610187"/>
<evidence type="ECO:0000259" key="6">
    <source>
        <dbReference type="PROSITE" id="PS50109"/>
    </source>
</evidence>
<dbReference type="PANTHER" id="PTHR43304">
    <property type="entry name" value="PHYTOCHROME-LIKE PROTEIN CPH1"/>
    <property type="match status" value="1"/>
</dbReference>
<dbReference type="Pfam" id="PF13426">
    <property type="entry name" value="PAS_9"/>
    <property type="match status" value="4"/>
</dbReference>
<comment type="catalytic activity">
    <reaction evidence="1">
        <text>ATP + protein L-histidine = ADP + protein N-phospho-L-histidine.</text>
        <dbReference type="EC" id="2.7.13.3"/>
    </reaction>
</comment>
<keyword evidence="3" id="KW-0597">Phosphoprotein</keyword>
<dbReference type="Gene3D" id="3.30.450.20">
    <property type="entry name" value="PAS domain"/>
    <property type="match status" value="6"/>
</dbReference>
<organism evidence="9 10">
    <name type="scientific">Methanospirillum stamsii</name>
    <dbReference type="NCBI Taxonomy" id="1277351"/>
    <lineage>
        <taxon>Archaea</taxon>
        <taxon>Methanobacteriati</taxon>
        <taxon>Methanobacteriota</taxon>
        <taxon>Stenosarchaea group</taxon>
        <taxon>Methanomicrobia</taxon>
        <taxon>Methanomicrobiales</taxon>
        <taxon>Methanospirillaceae</taxon>
        <taxon>Methanospirillum</taxon>
    </lineage>
</organism>
<evidence type="ECO:0000256" key="5">
    <source>
        <dbReference type="ARBA" id="ARBA00022777"/>
    </source>
</evidence>
<evidence type="ECO:0000256" key="3">
    <source>
        <dbReference type="ARBA" id="ARBA00022553"/>
    </source>
</evidence>
<reference evidence="9 10" key="1">
    <citation type="submission" date="2018-05" db="EMBL/GenBank/DDBJ databases">
        <title>Draft genome of Methanospirillum stamsii Pt1.</title>
        <authorList>
            <person name="Dueholm M.S."/>
            <person name="Nielsen P.H."/>
            <person name="Bakmann L.F."/>
            <person name="Otzen D.E."/>
        </authorList>
    </citation>
    <scope>NUCLEOTIDE SEQUENCE [LARGE SCALE GENOMIC DNA]</scope>
    <source>
        <strain evidence="9 10">Pt1</strain>
    </source>
</reference>
<evidence type="ECO:0000259" key="7">
    <source>
        <dbReference type="PROSITE" id="PS50112"/>
    </source>
</evidence>
<dbReference type="NCBIfam" id="TIGR00229">
    <property type="entry name" value="sensory_box"/>
    <property type="match status" value="6"/>
</dbReference>
<feature type="domain" description="PAS" evidence="7">
    <location>
        <begin position="141"/>
        <end position="203"/>
    </location>
</feature>
<dbReference type="CDD" id="cd00130">
    <property type="entry name" value="PAS"/>
    <property type="match status" value="5"/>
</dbReference>
<accession>A0A2V2NC16</accession>
<dbReference type="CDD" id="cd00075">
    <property type="entry name" value="HATPase"/>
    <property type="match status" value="1"/>
</dbReference>
<dbReference type="InterPro" id="IPR005467">
    <property type="entry name" value="His_kinase_dom"/>
</dbReference>
<feature type="domain" description="PAC" evidence="8">
    <location>
        <begin position="88"/>
        <end position="140"/>
    </location>
</feature>
<dbReference type="InterPro" id="IPR029016">
    <property type="entry name" value="GAF-like_dom_sf"/>
</dbReference>
<sequence length="1155" mass="130476">MFQHLPLSIAAYEYIGESLLIKYYVAPYIWEIDLTGVFSYVSPRCEDIVGYSSDELVGSSFFSILHPDGQQLLQNYFNNVSNRKPGLATFDVPAVHKDGSYKILNCRSYPLINSSGVITGFRGVTSDVTERMQHIRALHESETRLRSFFEATSEAVSLIDEDGIVIEWNPASERIFGIRKEDAIGMTAWDLMIQLIPPEDKDENTLNHITKSFKSALTTGVAGFKGPRIFNAISIDGRRLITRKTVFLMKTDKGYRFGAISQDITEEKNMAEALRDNEERFRGMAERSPDLIIILDKERNISYVSPSAKTIIGYTPEELIGRSVDSACAPVFSNDLPNCEDIIQKITGAVPTENEELQIFKKDGTGIFVNLYAIPIIRDGIVSGTQISMRDITQNKLIEQQLRISEEKFVTLFKGNPIPLTLVSAGTGFFTDVNDAFLQNSGYNREEVIGKSPSELNIFVNESEFAEFSKDIRENYHVRGRELKCRTKDGEIKTCRFSSSIIMIQGMPQILSSVEDITKEKQNEAAMREREERYRLIMKNAHEGIMMNELTSHGPGTFYDANESALKILGMSDEELKNKRLIDLDTPEMKARAPAMMRKITKTGHAAFQTHYIAPDNQEKIIDISVSLFDLNQVPTMLSIIRDITEEKAAESAINAMVTGLVGATGIKSLDRIVSSISTWLFADCVMIGELSPDRKYVKALSMIFEGKKIDNFTFRLEGTPCVDTISEGFAFYPDNVTEVYPEIRAIINRDFRGYIGAPLKNSEGDIIGVLCILSYSPINPGISVQEIIDIIAGKAGADIERSQIERVLIENEKRLAETMEMANLVSWEYDIASQLFTLNDRFYAMYGTTAEREGGYEMTAERYTREFVYPSDIQKLLEEARRTLEASDPDFISDFEHQIIRRDGEVRNISVRVRAVFDEHGNLVKTHGANQDITERKIIEEAVLNANRQLNLLSSITRHDILNKISVFYGYLRLLEMESDNPAILEYVQKMTEVIKKIQTQIEFSRVYQDLGSQKPLWFSLSSILPISSVPDTVHFSDNTSGISLFSDPMLERVFYNLLDNSIRHGEHVTEISVFSQERNKSLTIIYEDNGVGILPEEKERIFERGYGKNTGHGLFLVREILSLTNITIKETGTYGKGARFEIVVPSGSYRITQ</sequence>
<dbReference type="PROSITE" id="PS50109">
    <property type="entry name" value="HIS_KIN"/>
    <property type="match status" value="1"/>
</dbReference>
<dbReference type="AlphaFoldDB" id="A0A2V2NC16"/>
<feature type="domain" description="Histidine kinase" evidence="6">
    <location>
        <begin position="957"/>
        <end position="1150"/>
    </location>
</feature>
<dbReference type="InterPro" id="IPR001610">
    <property type="entry name" value="PAC"/>
</dbReference>
<dbReference type="Proteomes" id="UP000245934">
    <property type="component" value="Unassembled WGS sequence"/>
</dbReference>
<keyword evidence="4" id="KW-0808">Transferase</keyword>
<evidence type="ECO:0000256" key="2">
    <source>
        <dbReference type="ARBA" id="ARBA00012438"/>
    </source>
</evidence>
<dbReference type="SUPFAM" id="SSF55785">
    <property type="entry name" value="PYP-like sensor domain (PAS domain)"/>
    <property type="match status" value="6"/>
</dbReference>